<proteinExistence type="predicted"/>
<reference evidence="1" key="1">
    <citation type="journal article" date="2020" name="Fungal Divers.">
        <title>Resolving the Mortierellaceae phylogeny through synthesis of multi-gene phylogenetics and phylogenomics.</title>
        <authorList>
            <person name="Vandepol N."/>
            <person name="Liber J."/>
            <person name="Desiro A."/>
            <person name="Na H."/>
            <person name="Kennedy M."/>
            <person name="Barry K."/>
            <person name="Grigoriev I.V."/>
            <person name="Miller A.N."/>
            <person name="O'Donnell K."/>
            <person name="Stajich J.E."/>
            <person name="Bonito G."/>
        </authorList>
    </citation>
    <scope>NUCLEOTIDE SEQUENCE</scope>
    <source>
        <strain evidence="1">NRRL 6426</strain>
    </source>
</reference>
<dbReference type="Proteomes" id="UP000748756">
    <property type="component" value="Unassembled WGS sequence"/>
</dbReference>
<dbReference type="Gene3D" id="2.60.40.640">
    <property type="match status" value="1"/>
</dbReference>
<dbReference type="OrthoDB" id="2329848at2759"/>
<comment type="caution">
    <text evidence="1">The sequence shown here is derived from an EMBL/GenBank/DDBJ whole genome shotgun (WGS) entry which is preliminary data.</text>
</comment>
<dbReference type="AlphaFoldDB" id="A0A9P5RUN1"/>
<accession>A0A9P5RUN1</accession>
<gene>
    <name evidence="1" type="ORF">BG015_000408</name>
</gene>
<name>A0A9P5RUN1_9FUNG</name>
<evidence type="ECO:0000313" key="1">
    <source>
        <dbReference type="EMBL" id="KAF9143512.1"/>
    </source>
</evidence>
<dbReference type="EMBL" id="JAAAUQ010001063">
    <property type="protein sequence ID" value="KAF9143512.1"/>
    <property type="molecule type" value="Genomic_DNA"/>
</dbReference>
<sequence length="369" mass="41861">MGFTFDIELHTEQPFIVDLKADSHHSQTVAGAIVIQMDRAEHFKVATVGIHGHVGLAFPNSTKTPIVYERLIETHTDLVAANDADGKGRIEFEHSGTQRIPFRIDLPRARDLPPTMINRLDTHEIDWKYEIHATLKRDFMLSSTRTVKHELIIRRQIVPRTETTAMLTASTDMPKQFRSKLTAPSRVSMGQDKLRVTVEMKARDKLYMVKEIDCAIVQTEEINYVTKQGHPSVENAHAPGVPFKVSASRLVSAHKKISNDDNDMDFGRNKPINMDIHLDNFQLIPTDHGLSWLDISQVLRFTVHFMDVNLHPIVTELPLFVDYEDFCAVKIAELKDAQQDKSRLVEALKIAGTEDHIHHSMTNATPETP</sequence>
<evidence type="ECO:0000313" key="2">
    <source>
        <dbReference type="Proteomes" id="UP000748756"/>
    </source>
</evidence>
<keyword evidence="2" id="KW-1185">Reference proteome</keyword>
<organism evidence="1 2">
    <name type="scientific">Linnemannia schmuckeri</name>
    <dbReference type="NCBI Taxonomy" id="64567"/>
    <lineage>
        <taxon>Eukaryota</taxon>
        <taxon>Fungi</taxon>
        <taxon>Fungi incertae sedis</taxon>
        <taxon>Mucoromycota</taxon>
        <taxon>Mortierellomycotina</taxon>
        <taxon>Mortierellomycetes</taxon>
        <taxon>Mortierellales</taxon>
        <taxon>Mortierellaceae</taxon>
        <taxon>Linnemannia</taxon>
    </lineage>
</organism>
<protein>
    <submittedName>
        <fullName evidence="1">Uncharacterized protein</fullName>
    </submittedName>
</protein>
<dbReference type="InterPro" id="IPR014752">
    <property type="entry name" value="Arrestin-like_C"/>
</dbReference>